<dbReference type="Gene3D" id="1.10.1220.160">
    <property type="entry name" value="DNA sulphur modification protein DndE"/>
    <property type="match status" value="1"/>
</dbReference>
<keyword evidence="2" id="KW-1185">Reference proteome</keyword>
<name>A0ABY9JTA9_9BACI</name>
<sequence length="123" mass="14104">MNFQLKTSNYVAERLNQLHASTNLTPNILARLAIALSLRQEGIPDIPRSESNGRDFNRNTLTGEHDYLYRALITQHANREVSDDEFFPGLFNAHLERGVRLLSGEYQHAGNYDKFIMNLLQQS</sequence>
<dbReference type="InterPro" id="IPR014969">
    <property type="entry name" value="DNA_S_DndE"/>
</dbReference>
<protein>
    <submittedName>
        <fullName evidence="1">DNA sulfur modification protein DndE</fullName>
    </submittedName>
</protein>
<gene>
    <name evidence="1" type="primary">dndE</name>
    <name evidence="1" type="ORF">LC087_18380</name>
</gene>
<dbReference type="Pfam" id="PF08870">
    <property type="entry name" value="DndE"/>
    <property type="match status" value="1"/>
</dbReference>
<dbReference type="NCBIfam" id="TIGR03184">
    <property type="entry name" value="DNA_S_dndE"/>
    <property type="match status" value="1"/>
</dbReference>
<dbReference type="RefSeq" id="WP_226542330.1">
    <property type="nucleotide sequence ID" value="NZ_CP129013.1"/>
</dbReference>
<dbReference type="InterPro" id="IPR038472">
    <property type="entry name" value="DndE_sf"/>
</dbReference>
<dbReference type="Proteomes" id="UP001197974">
    <property type="component" value="Chromosome"/>
</dbReference>
<accession>A0ABY9JTA9</accession>
<proteinExistence type="predicted"/>
<evidence type="ECO:0000313" key="1">
    <source>
        <dbReference type="EMBL" id="WLR42619.1"/>
    </source>
</evidence>
<evidence type="ECO:0000313" key="2">
    <source>
        <dbReference type="Proteomes" id="UP001197974"/>
    </source>
</evidence>
<reference evidence="1 2" key="1">
    <citation type="submission" date="2023-06" db="EMBL/GenBank/DDBJ databases">
        <title>Five Gram-positive bacteria isolated from mangrove sediments in Shenzhen, Guangdong, China.</title>
        <authorList>
            <person name="Yu S."/>
            <person name="Zheng W."/>
            <person name="Huang Y."/>
        </authorList>
    </citation>
    <scope>NUCLEOTIDE SEQUENCE [LARGE SCALE GENOMIC DNA]</scope>
    <source>
        <strain evidence="1 2">SaN35-3</strain>
    </source>
</reference>
<organism evidence="1 2">
    <name type="scientific">Bacillus carboniphilus</name>
    <dbReference type="NCBI Taxonomy" id="86663"/>
    <lineage>
        <taxon>Bacteria</taxon>
        <taxon>Bacillati</taxon>
        <taxon>Bacillota</taxon>
        <taxon>Bacilli</taxon>
        <taxon>Bacillales</taxon>
        <taxon>Bacillaceae</taxon>
        <taxon>Bacillus</taxon>
    </lineage>
</organism>
<dbReference type="EMBL" id="CP129013">
    <property type="protein sequence ID" value="WLR42619.1"/>
    <property type="molecule type" value="Genomic_DNA"/>
</dbReference>